<evidence type="ECO:0000256" key="8">
    <source>
        <dbReference type="ARBA" id="ARBA00023136"/>
    </source>
</evidence>
<comment type="caution">
    <text evidence="13">The sequence shown here is derived from an EMBL/GenBank/DDBJ whole genome shotgun (WGS) entry which is preliminary data.</text>
</comment>
<feature type="non-terminal residue" evidence="13">
    <location>
        <position position="1"/>
    </location>
</feature>
<dbReference type="Proteomes" id="UP000292702">
    <property type="component" value="Unassembled WGS sequence"/>
</dbReference>
<evidence type="ECO:0000256" key="7">
    <source>
        <dbReference type="ARBA" id="ARBA00023128"/>
    </source>
</evidence>
<comment type="subunit">
    <text evidence="10">Homooligomer.</text>
</comment>
<dbReference type="GO" id="GO:0005743">
    <property type="term" value="C:mitochondrial inner membrane"/>
    <property type="evidence" value="ECO:0007669"/>
    <property type="project" value="UniProtKB-SubCell"/>
</dbReference>
<evidence type="ECO:0000256" key="1">
    <source>
        <dbReference type="ARBA" id="ARBA00007472"/>
    </source>
</evidence>
<keyword evidence="8 10" id="KW-0472">Membrane</keyword>
<feature type="transmembrane region" description="Helical" evidence="10">
    <location>
        <begin position="250"/>
        <end position="270"/>
    </location>
</feature>
<protein>
    <recommendedName>
        <fullName evidence="10">Sensitive to high expression protein 9, mitochondrial</fullName>
    </recommendedName>
</protein>
<dbReference type="OrthoDB" id="5595506at2759"/>
<feature type="compositionally biased region" description="Polar residues" evidence="12">
    <location>
        <begin position="23"/>
        <end position="36"/>
    </location>
</feature>
<evidence type="ECO:0000256" key="3">
    <source>
        <dbReference type="ARBA" id="ARBA00022792"/>
    </source>
</evidence>
<feature type="coiled-coil region" evidence="11">
    <location>
        <begin position="131"/>
        <end position="165"/>
    </location>
</feature>
<keyword evidence="4 10" id="KW-0809">Transit peptide</keyword>
<evidence type="ECO:0000256" key="9">
    <source>
        <dbReference type="ARBA" id="ARBA00024807"/>
    </source>
</evidence>
<keyword evidence="5 10" id="KW-1133">Transmembrane helix</keyword>
<sequence>QIRPTLIDLLCLNAALSRISPPTLSSIAVPTPSASAEDTVYASISPPPKPSNGSESSDAVPEPQRITKPEPEESTSTREQRVEELKQMLKDWTERTSIMIRQRADGYTAHAAATFAQLGKELNKVTGYGDIEILKKRVVTQEQRIETARQAARDAKEEYDKAVFQRANSQREVNDLLQRKSTWTDDDVSRFTSLVRQDHLFEQNEARAKANAALTESEVEREFSELMRIILHRYHEEQIWSDKIRSASTYGSLTVLGLNLLVFVMAILFVEPWKRRKLAQTFERKVEEMTATTNAAFDERAREMVSRLDKHDGVLLGMAQTLDHYTRPAVSLPEHPLPSADDKNDVPIPGPVEAGPDAQPVSLATAWLSAIYGDDLRWLVVATGLAASTAGWLARGWLDR</sequence>
<dbReference type="GO" id="GO:0007007">
    <property type="term" value="P:inner mitochondrial membrane organization"/>
    <property type="evidence" value="ECO:0007669"/>
    <property type="project" value="TreeGrafter"/>
</dbReference>
<evidence type="ECO:0000256" key="2">
    <source>
        <dbReference type="ARBA" id="ARBA00022692"/>
    </source>
</evidence>
<comment type="caution">
    <text evidence="10">Lacks conserved residue(s) required for the propagation of feature annotation.</text>
</comment>
<name>A0A4R0RA60_9APHY</name>
<evidence type="ECO:0000313" key="13">
    <source>
        <dbReference type="EMBL" id="TCD61029.1"/>
    </source>
</evidence>
<feature type="region of interest" description="Disordered" evidence="12">
    <location>
        <begin position="23"/>
        <end position="80"/>
    </location>
</feature>
<evidence type="ECO:0000256" key="5">
    <source>
        <dbReference type="ARBA" id="ARBA00022989"/>
    </source>
</evidence>
<evidence type="ECO:0000256" key="4">
    <source>
        <dbReference type="ARBA" id="ARBA00022946"/>
    </source>
</evidence>
<reference evidence="13 14" key="1">
    <citation type="submission" date="2018-11" db="EMBL/GenBank/DDBJ databases">
        <title>Genome assembly of Steccherinum ochraceum LE-BIN_3174, the white-rot fungus of the Steccherinaceae family (The Residual Polyporoid clade, Polyporales, Basidiomycota).</title>
        <authorList>
            <person name="Fedorova T.V."/>
            <person name="Glazunova O.A."/>
            <person name="Landesman E.O."/>
            <person name="Moiseenko K.V."/>
            <person name="Psurtseva N.V."/>
            <person name="Savinova O.S."/>
            <person name="Shakhova N.V."/>
            <person name="Tyazhelova T.V."/>
            <person name="Vasina D.V."/>
        </authorList>
    </citation>
    <scope>NUCLEOTIDE SEQUENCE [LARGE SCALE GENOMIC DNA]</scope>
    <source>
        <strain evidence="13 14">LE-BIN_3174</strain>
    </source>
</reference>
<keyword evidence="14" id="KW-1185">Reference proteome</keyword>
<dbReference type="EMBL" id="RWJN01000514">
    <property type="protein sequence ID" value="TCD61029.1"/>
    <property type="molecule type" value="Genomic_DNA"/>
</dbReference>
<evidence type="ECO:0000256" key="11">
    <source>
        <dbReference type="SAM" id="Coils"/>
    </source>
</evidence>
<dbReference type="Pfam" id="PF05546">
    <property type="entry name" value="She9_MDM33"/>
    <property type="match status" value="1"/>
</dbReference>
<comment type="similarity">
    <text evidence="1 10">Belongs to the SHE9 family.</text>
</comment>
<evidence type="ECO:0000313" key="14">
    <source>
        <dbReference type="Proteomes" id="UP000292702"/>
    </source>
</evidence>
<keyword evidence="2 10" id="KW-0812">Transmembrane</keyword>
<dbReference type="PANTHER" id="PTHR31961">
    <property type="entry name" value="SENSITIVE TO HIGH EXPRESSION PROTEIN 9, MITOCHONDRIAL"/>
    <property type="match status" value="1"/>
</dbReference>
<organism evidence="13 14">
    <name type="scientific">Steccherinum ochraceum</name>
    <dbReference type="NCBI Taxonomy" id="92696"/>
    <lineage>
        <taxon>Eukaryota</taxon>
        <taxon>Fungi</taxon>
        <taxon>Dikarya</taxon>
        <taxon>Basidiomycota</taxon>
        <taxon>Agaricomycotina</taxon>
        <taxon>Agaricomycetes</taxon>
        <taxon>Polyporales</taxon>
        <taxon>Steccherinaceae</taxon>
        <taxon>Steccherinum</taxon>
    </lineage>
</organism>
<keyword evidence="3 10" id="KW-0999">Mitochondrion inner membrane</keyword>
<evidence type="ECO:0000256" key="6">
    <source>
        <dbReference type="ARBA" id="ARBA00023054"/>
    </source>
</evidence>
<dbReference type="InterPro" id="IPR008839">
    <property type="entry name" value="MDM33_fungi"/>
</dbReference>
<keyword evidence="7 10" id="KW-0496">Mitochondrion</keyword>
<proteinExistence type="inferred from homology"/>
<comment type="subcellular location">
    <subcellularLocation>
        <location evidence="10">Mitochondrion inner membrane</location>
        <topology evidence="10">Multi-pass membrane protein</topology>
    </subcellularLocation>
</comment>
<dbReference type="AlphaFoldDB" id="A0A4R0RA60"/>
<keyword evidence="6 11" id="KW-0175">Coiled coil</keyword>
<evidence type="ECO:0000256" key="10">
    <source>
        <dbReference type="RuleBase" id="RU364128"/>
    </source>
</evidence>
<comment type="function">
    <text evidence="9">Required for the maintenance of the structure of the mitochondrial inner membrane. Involved in mitochondrial morphology. Causes growth arrest when highly overexpressed.</text>
</comment>
<accession>A0A4R0RA60</accession>
<evidence type="ECO:0000256" key="12">
    <source>
        <dbReference type="SAM" id="MobiDB-lite"/>
    </source>
</evidence>
<feature type="compositionally biased region" description="Basic and acidic residues" evidence="12">
    <location>
        <begin position="65"/>
        <end position="80"/>
    </location>
</feature>
<gene>
    <name evidence="13" type="primary">SHE9_2</name>
    <name evidence="13" type="ORF">EIP91_009152</name>
</gene>
<dbReference type="PANTHER" id="PTHR31961:SF3">
    <property type="entry name" value="SENSITIVE TO HIGH EXPRESSION PROTEIN 9, MITOCHONDRIAL"/>
    <property type="match status" value="1"/>
</dbReference>